<gene>
    <name evidence="3" type="ORF">BCL65_10349</name>
</gene>
<evidence type="ECO:0000313" key="4">
    <source>
        <dbReference type="Proteomes" id="UP000239895"/>
    </source>
</evidence>
<dbReference type="Gene3D" id="2.40.50.140">
    <property type="entry name" value="Nucleic acid-binding proteins"/>
    <property type="match status" value="1"/>
</dbReference>
<proteinExistence type="predicted"/>
<sequence length="137" mass="14838">MKNDEHEEVQVPTGKVKWYDAERGFGFIANDDGGEVFLHASALPDDAQSPKPGTRVDFGVADGRRGPSALSVTLLDPQPSVVKAKRRPPSELAGIVEDLIRVLDRTGDQLKRGKYPEGEAGKRVATMLRAVADNLDS</sequence>
<dbReference type="EMBL" id="PVTX01000003">
    <property type="protein sequence ID" value="PRZ08124.1"/>
    <property type="molecule type" value="Genomic_DNA"/>
</dbReference>
<dbReference type="InterPro" id="IPR019844">
    <property type="entry name" value="CSD_CS"/>
</dbReference>
<dbReference type="CDD" id="cd04458">
    <property type="entry name" value="CSP_CDS"/>
    <property type="match status" value="1"/>
</dbReference>
<dbReference type="InterPro" id="IPR012340">
    <property type="entry name" value="NA-bd_OB-fold"/>
</dbReference>
<dbReference type="Pfam" id="PF00313">
    <property type="entry name" value="CSD"/>
    <property type="match status" value="1"/>
</dbReference>
<dbReference type="SUPFAM" id="SSF50249">
    <property type="entry name" value="Nucleic acid-binding proteins"/>
    <property type="match status" value="1"/>
</dbReference>
<keyword evidence="4" id="KW-1185">Reference proteome</keyword>
<dbReference type="PROSITE" id="PS00352">
    <property type="entry name" value="CSD_1"/>
    <property type="match status" value="1"/>
</dbReference>
<comment type="subcellular location">
    <subcellularLocation>
        <location evidence="1">Cytoplasm</location>
    </subcellularLocation>
</comment>
<comment type="caution">
    <text evidence="3">The sequence shown here is derived from an EMBL/GenBank/DDBJ whole genome shotgun (WGS) entry which is preliminary data.</text>
</comment>
<dbReference type="InterPro" id="IPR050181">
    <property type="entry name" value="Cold_shock_domain"/>
</dbReference>
<dbReference type="PANTHER" id="PTHR11544">
    <property type="entry name" value="COLD SHOCK DOMAIN CONTAINING PROTEINS"/>
    <property type="match status" value="1"/>
</dbReference>
<reference evidence="3 4" key="1">
    <citation type="submission" date="2018-03" db="EMBL/GenBank/DDBJ databases">
        <title>Comparative analysis of microorganisms from saline springs in Andes Mountain Range, Colombia.</title>
        <authorList>
            <person name="Rubin E."/>
        </authorList>
    </citation>
    <scope>NUCLEOTIDE SEQUENCE [LARGE SCALE GENOMIC DNA]</scope>
    <source>
        <strain evidence="3 4">CG 23</strain>
    </source>
</reference>
<evidence type="ECO:0000256" key="1">
    <source>
        <dbReference type="RuleBase" id="RU000408"/>
    </source>
</evidence>
<feature type="domain" description="CSD" evidence="2">
    <location>
        <begin position="11"/>
        <end position="74"/>
    </location>
</feature>
<accession>A0ABX5EFV3</accession>
<evidence type="ECO:0000259" key="2">
    <source>
        <dbReference type="PROSITE" id="PS51857"/>
    </source>
</evidence>
<evidence type="ECO:0000313" key="3">
    <source>
        <dbReference type="EMBL" id="PRZ08124.1"/>
    </source>
</evidence>
<dbReference type="SMART" id="SM00357">
    <property type="entry name" value="CSP"/>
    <property type="match status" value="1"/>
</dbReference>
<protein>
    <submittedName>
        <fullName evidence="3">CspA family cold shock protein</fullName>
    </submittedName>
</protein>
<dbReference type="Proteomes" id="UP000239895">
    <property type="component" value="Unassembled WGS sequence"/>
</dbReference>
<dbReference type="PROSITE" id="PS51857">
    <property type="entry name" value="CSD_2"/>
    <property type="match status" value="1"/>
</dbReference>
<dbReference type="InterPro" id="IPR002059">
    <property type="entry name" value="CSP_DNA-bd"/>
</dbReference>
<dbReference type="PRINTS" id="PR00050">
    <property type="entry name" value="COLDSHOCK"/>
</dbReference>
<dbReference type="InterPro" id="IPR011129">
    <property type="entry name" value="CSD"/>
</dbReference>
<organism evidence="3 4">
    <name type="scientific">Isoptericola halotolerans</name>
    <dbReference type="NCBI Taxonomy" id="300560"/>
    <lineage>
        <taxon>Bacteria</taxon>
        <taxon>Bacillati</taxon>
        <taxon>Actinomycetota</taxon>
        <taxon>Actinomycetes</taxon>
        <taxon>Micrococcales</taxon>
        <taxon>Promicromonosporaceae</taxon>
        <taxon>Isoptericola</taxon>
    </lineage>
</organism>
<name>A0ABX5EFV3_9MICO</name>